<sequence>MPRRALSMVTKPFARKGAVFQPLLTSKCLSCEFFRVCIGSTRPLISYRVVEARVHFNRCPALSEEMQVVIVEEMPARLVVEAPFIAPGVEITYRRPASCPDSMDCEHLGVEDGEKARIVKVLERLAPNLWLVEAELLEPPTPRLWLAAKQKLLQRPRR</sequence>
<name>A0A7C4FE04_THEPE</name>
<evidence type="ECO:0000256" key="1">
    <source>
        <dbReference type="ARBA" id="ARBA00010824"/>
    </source>
</evidence>
<dbReference type="Pfam" id="PF03684">
    <property type="entry name" value="UPF0179"/>
    <property type="match status" value="1"/>
</dbReference>
<accession>A0A7C4FE04</accession>
<proteinExistence type="inferred from homology"/>
<dbReference type="AlphaFoldDB" id="A0A7C4FE04"/>
<protein>
    <submittedName>
        <fullName evidence="2">Uncharacterized protein</fullName>
    </submittedName>
</protein>
<gene>
    <name evidence="2" type="ORF">ENV17_00145</name>
</gene>
<dbReference type="PANTHER" id="PTHR40699">
    <property type="entry name" value="UPF0179 PROTEIN MJ1627"/>
    <property type="match status" value="1"/>
</dbReference>
<reference evidence="2" key="1">
    <citation type="journal article" date="2020" name="mSystems">
        <title>Genome- and Community-Level Interaction Insights into Carbon Utilization and Element Cycling Functions of Hydrothermarchaeota in Hydrothermal Sediment.</title>
        <authorList>
            <person name="Zhou Z."/>
            <person name="Liu Y."/>
            <person name="Xu W."/>
            <person name="Pan J."/>
            <person name="Luo Z.H."/>
            <person name="Li M."/>
        </authorList>
    </citation>
    <scope>NUCLEOTIDE SEQUENCE [LARGE SCALE GENOMIC DNA]</scope>
    <source>
        <strain evidence="2">SpSt-735</strain>
    </source>
</reference>
<dbReference type="PANTHER" id="PTHR40699:SF1">
    <property type="entry name" value="UPF0179 PROTEIN MJ1627"/>
    <property type="match status" value="1"/>
</dbReference>
<comment type="caution">
    <text evidence="2">The sequence shown here is derived from an EMBL/GenBank/DDBJ whole genome shotgun (WGS) entry which is preliminary data.</text>
</comment>
<organism evidence="2">
    <name type="scientific">Thermofilum pendens</name>
    <dbReference type="NCBI Taxonomy" id="2269"/>
    <lineage>
        <taxon>Archaea</taxon>
        <taxon>Thermoproteota</taxon>
        <taxon>Thermoprotei</taxon>
        <taxon>Thermofilales</taxon>
        <taxon>Thermofilaceae</taxon>
        <taxon>Thermofilum</taxon>
    </lineage>
</organism>
<dbReference type="InterPro" id="IPR005369">
    <property type="entry name" value="UPF0179"/>
</dbReference>
<dbReference type="EMBL" id="DTFI01000006">
    <property type="protein sequence ID" value="HGI42790.1"/>
    <property type="molecule type" value="Genomic_DNA"/>
</dbReference>
<evidence type="ECO:0000313" key="2">
    <source>
        <dbReference type="EMBL" id="HGI42790.1"/>
    </source>
</evidence>
<comment type="similarity">
    <text evidence="1">Belongs to the UPF0179 family.</text>
</comment>